<dbReference type="RefSeq" id="WP_388624517.1">
    <property type="nucleotide sequence ID" value="NZ_JBIAUT010000001.1"/>
</dbReference>
<evidence type="ECO:0000259" key="4">
    <source>
        <dbReference type="Pfam" id="PF21761"/>
    </source>
</evidence>
<proteinExistence type="inferred from homology"/>
<dbReference type="InterPro" id="IPR048666">
    <property type="entry name" value="RedAm-like_C"/>
</dbReference>
<keyword evidence="6" id="KW-1185">Reference proteome</keyword>
<reference evidence="5 6" key="1">
    <citation type="submission" date="2024-10" db="EMBL/GenBank/DDBJ databases">
        <title>The Natural Products Discovery Center: Release of the First 8490 Sequenced Strains for Exploring Actinobacteria Biosynthetic Diversity.</title>
        <authorList>
            <person name="Kalkreuter E."/>
            <person name="Kautsar S.A."/>
            <person name="Yang D."/>
            <person name="Bader C.D."/>
            <person name="Teijaro C.N."/>
            <person name="Fluegel L."/>
            <person name="Davis C.M."/>
            <person name="Simpson J.R."/>
            <person name="Lauterbach L."/>
            <person name="Steele A.D."/>
            <person name="Gui C."/>
            <person name="Meng S."/>
            <person name="Li G."/>
            <person name="Viehrig K."/>
            <person name="Ye F."/>
            <person name="Su P."/>
            <person name="Kiefer A.F."/>
            <person name="Nichols A."/>
            <person name="Cepeda A.J."/>
            <person name="Yan W."/>
            <person name="Fan B."/>
            <person name="Jiang Y."/>
            <person name="Adhikari A."/>
            <person name="Zheng C.-J."/>
            <person name="Schuster L."/>
            <person name="Cowan T.M."/>
            <person name="Smanski M.J."/>
            <person name="Chevrette M.G."/>
            <person name="De Carvalho L.P.S."/>
            <person name="Shen B."/>
        </authorList>
    </citation>
    <scope>NUCLEOTIDE SEQUENCE [LARGE SCALE GENOMIC DNA]</scope>
    <source>
        <strain evidence="5 6">NPDC001650</strain>
    </source>
</reference>
<evidence type="ECO:0000256" key="1">
    <source>
        <dbReference type="ARBA" id="ARBA00009080"/>
    </source>
</evidence>
<dbReference type="Pfam" id="PF03446">
    <property type="entry name" value="NAD_binding_2"/>
    <property type="match status" value="1"/>
</dbReference>
<dbReference type="InterPro" id="IPR015815">
    <property type="entry name" value="HIBADH-related"/>
</dbReference>
<dbReference type="InterPro" id="IPR051265">
    <property type="entry name" value="HIBADH-related_NP60_sf"/>
</dbReference>
<dbReference type="PANTHER" id="PTHR43580:SF2">
    <property type="entry name" value="CYTOKINE-LIKE NUCLEAR FACTOR N-PAC"/>
    <property type="match status" value="1"/>
</dbReference>
<comment type="caution">
    <text evidence="5">The sequence shown here is derived from an EMBL/GenBank/DDBJ whole genome shotgun (WGS) entry which is preliminary data.</text>
</comment>
<dbReference type="GO" id="GO:0016491">
    <property type="term" value="F:oxidoreductase activity"/>
    <property type="evidence" value="ECO:0007669"/>
    <property type="project" value="UniProtKB-KW"/>
</dbReference>
<comment type="similarity">
    <text evidence="1">Belongs to the HIBADH-related family.</text>
</comment>
<sequence length="297" mass="29680">MTGTPARTPVTVIGLGPMGQALAGAFLKAGHPTTVWNRSAGKATGLVEQGAVLAPTAAEAVAASPLVVACVIDYDAVHAILGPAADALRGRTLVNLTADTPAKARETAAWAAGHGIGYLDGAIMTPAYSIGGPSAVVLYSGPEALYADHRPALAALGGSGVHLGTDPGRAAAHDVALLDIFWTAMSGVAHAFAIAKAEDIAAKDLAPFARGIGDLLAGTMSDYAEQVDAGAYPGHVSSIASAAAGMDHVIEAAEHHGIDAALLRAARATARRAVEEGHGADGYSRLTEVLGRPGAPA</sequence>
<evidence type="ECO:0000256" key="2">
    <source>
        <dbReference type="ARBA" id="ARBA00023002"/>
    </source>
</evidence>
<dbReference type="SUPFAM" id="SSF51735">
    <property type="entry name" value="NAD(P)-binding Rossmann-fold domains"/>
    <property type="match status" value="1"/>
</dbReference>
<name>A0ABW6TSM7_9ACTN</name>
<dbReference type="EMBL" id="JBIAUT010000001">
    <property type="protein sequence ID" value="MFF4215598.1"/>
    <property type="molecule type" value="Genomic_DNA"/>
</dbReference>
<dbReference type="Gene3D" id="3.40.50.720">
    <property type="entry name" value="NAD(P)-binding Rossmann-like Domain"/>
    <property type="match status" value="1"/>
</dbReference>
<evidence type="ECO:0000313" key="5">
    <source>
        <dbReference type="EMBL" id="MFF4215598.1"/>
    </source>
</evidence>
<protein>
    <submittedName>
        <fullName evidence="5">NAD(P)-dependent oxidoreductase</fullName>
        <ecNumber evidence="5">1.1.-.-</ecNumber>
    </submittedName>
</protein>
<dbReference type="InterPro" id="IPR036291">
    <property type="entry name" value="NAD(P)-bd_dom_sf"/>
</dbReference>
<evidence type="ECO:0000313" key="6">
    <source>
        <dbReference type="Proteomes" id="UP001602123"/>
    </source>
</evidence>
<keyword evidence="2 5" id="KW-0560">Oxidoreductase</keyword>
<dbReference type="EC" id="1.1.-.-" evidence="5"/>
<accession>A0ABW6TSM7</accession>
<feature type="domain" description="6-phosphogluconate dehydrogenase NADP-binding" evidence="3">
    <location>
        <begin position="10"/>
        <end position="162"/>
    </location>
</feature>
<dbReference type="InterPro" id="IPR013328">
    <property type="entry name" value="6PGD_dom2"/>
</dbReference>
<dbReference type="PIRSF" id="PIRSF000103">
    <property type="entry name" value="HIBADH"/>
    <property type="match status" value="1"/>
</dbReference>
<gene>
    <name evidence="5" type="ORF">ACFYZM_04885</name>
</gene>
<feature type="domain" description="NADPH-dependent reductive aminase-like C-terminal" evidence="4">
    <location>
        <begin position="166"/>
        <end position="291"/>
    </location>
</feature>
<dbReference type="Pfam" id="PF21761">
    <property type="entry name" value="RedAm-like_C"/>
    <property type="match status" value="1"/>
</dbReference>
<evidence type="ECO:0000259" key="3">
    <source>
        <dbReference type="Pfam" id="PF03446"/>
    </source>
</evidence>
<dbReference type="InterPro" id="IPR006115">
    <property type="entry name" value="6PGDH_NADP-bd"/>
</dbReference>
<dbReference type="Proteomes" id="UP001602123">
    <property type="component" value="Unassembled WGS sequence"/>
</dbReference>
<dbReference type="Gene3D" id="1.10.1040.10">
    <property type="entry name" value="N-(1-d-carboxylethyl)-l-norvaline Dehydrogenase, domain 2"/>
    <property type="match status" value="1"/>
</dbReference>
<organism evidence="5 6">
    <name type="scientific">Streptomyces nondiastaticus</name>
    <dbReference type="NCBI Taxonomy" id="3154512"/>
    <lineage>
        <taxon>Bacteria</taxon>
        <taxon>Bacillati</taxon>
        <taxon>Actinomycetota</taxon>
        <taxon>Actinomycetes</taxon>
        <taxon>Kitasatosporales</taxon>
        <taxon>Streptomycetaceae</taxon>
        <taxon>Streptomyces</taxon>
    </lineage>
</organism>
<dbReference type="PANTHER" id="PTHR43580">
    <property type="entry name" value="OXIDOREDUCTASE GLYR1-RELATED"/>
    <property type="match status" value="1"/>
</dbReference>